<dbReference type="GO" id="GO:0005548">
    <property type="term" value="F:phospholipid transporter activity"/>
    <property type="evidence" value="ECO:0007669"/>
    <property type="project" value="TreeGrafter"/>
</dbReference>
<feature type="transmembrane region" description="Helical" evidence="1">
    <location>
        <begin position="131"/>
        <end position="154"/>
    </location>
</feature>
<comment type="similarity">
    <text evidence="1">Belongs to the MlaE permease family.</text>
</comment>
<feature type="transmembrane region" description="Helical" evidence="1">
    <location>
        <begin position="210"/>
        <end position="230"/>
    </location>
</feature>
<evidence type="ECO:0000313" key="2">
    <source>
        <dbReference type="EMBL" id="SED14157.1"/>
    </source>
</evidence>
<name>A0A1H4Y8I8_PSEAG</name>
<feature type="transmembrane region" description="Helical" evidence="1">
    <location>
        <begin position="175"/>
        <end position="198"/>
    </location>
</feature>
<dbReference type="PANTHER" id="PTHR30188:SF3">
    <property type="entry name" value="ABC TRANSPORTER PERMEASE"/>
    <property type="match status" value="1"/>
</dbReference>
<evidence type="ECO:0000313" key="3">
    <source>
        <dbReference type="Proteomes" id="UP000242849"/>
    </source>
</evidence>
<dbReference type="STRING" id="53406.SAMN05421553_2105"/>
<dbReference type="AlphaFoldDB" id="A0A1H4Y8I8"/>
<dbReference type="RefSeq" id="WP_090387694.1">
    <property type="nucleotide sequence ID" value="NZ_CP156749.1"/>
</dbReference>
<dbReference type="NCBIfam" id="TIGR00056">
    <property type="entry name" value="MlaE family lipid ABC transporter permease subunit"/>
    <property type="match status" value="1"/>
</dbReference>
<proteinExistence type="inferred from homology"/>
<dbReference type="InterPro" id="IPR003453">
    <property type="entry name" value="ABC_MlaE_roteobac"/>
</dbReference>
<dbReference type="Pfam" id="PF02405">
    <property type="entry name" value="MlaE"/>
    <property type="match status" value="1"/>
</dbReference>
<protein>
    <submittedName>
        <fullName evidence="2">Phospholipid/cholesterol/gamma-HCH transport system permease protein</fullName>
    </submittedName>
</protein>
<dbReference type="Proteomes" id="UP000242849">
    <property type="component" value="Unassembled WGS sequence"/>
</dbReference>
<feature type="transmembrane region" description="Helical" evidence="1">
    <location>
        <begin position="268"/>
        <end position="298"/>
    </location>
</feature>
<keyword evidence="1" id="KW-1133">Transmembrane helix</keyword>
<dbReference type="PANTHER" id="PTHR30188">
    <property type="entry name" value="ABC TRANSPORTER PERMEASE PROTEIN-RELATED"/>
    <property type="match status" value="1"/>
</dbReference>
<keyword evidence="1" id="KW-0472">Membrane</keyword>
<dbReference type="EMBL" id="FNSC01000001">
    <property type="protein sequence ID" value="SED14157.1"/>
    <property type="molecule type" value="Genomic_DNA"/>
</dbReference>
<keyword evidence="1" id="KW-0997">Cell inner membrane</keyword>
<feature type="transmembrane region" description="Helical" evidence="1">
    <location>
        <begin position="318"/>
        <end position="338"/>
    </location>
</feature>
<sequence>MSTAPFITPLESSRTDAPSGLRIGGDWTLPHYASLEAEVLALRGTLSSAASIDLQGLGALDTAGAALLVELLGSQRLAQLAKDAPGLASERRALLQAVGSAIADAGDALPSKRIPAWREFFGQIGQAIEELWQQAVALLGFIGMTLATMFAILLRPGRWRITSLVAHLQQSGLNAVPIVALLTFLVGAVVAFLGATVLADFGASIYTVDLVAFSFLREFGVLLTAILMAGRTASAFTAQIGSMKANEEIDAIRTLGLSPMELLVLPRVFALLIALPILTFIAMLSGILGGAVVCALSLDISPTMYLAMLQENIALKHFVVGMAKAPIFAFLIAVIGCLEGFKVTGSAQSVGERTTSSVVQSIFVVIVLDALAALFLMEMGW</sequence>
<dbReference type="InterPro" id="IPR030802">
    <property type="entry name" value="Permease_MalE"/>
</dbReference>
<reference evidence="3" key="1">
    <citation type="submission" date="2016-10" db="EMBL/GenBank/DDBJ databases">
        <authorList>
            <person name="Varghese N."/>
            <person name="Submissions S."/>
        </authorList>
    </citation>
    <scope>NUCLEOTIDE SEQUENCE [LARGE SCALE GENOMIC DNA]</scope>
    <source>
        <strain evidence="3">DSM 12111</strain>
    </source>
</reference>
<feature type="transmembrane region" description="Helical" evidence="1">
    <location>
        <begin position="358"/>
        <end position="377"/>
    </location>
</feature>
<accession>A0A1H4Y8I8</accession>
<keyword evidence="1" id="KW-0812">Transmembrane</keyword>
<evidence type="ECO:0000256" key="1">
    <source>
        <dbReference type="RuleBase" id="RU362044"/>
    </source>
</evidence>
<keyword evidence="1" id="KW-1003">Cell membrane</keyword>
<gene>
    <name evidence="2" type="ORF">SAMN05421553_2105</name>
</gene>
<comment type="subcellular location">
    <subcellularLocation>
        <location evidence="1">Cell inner membrane</location>
        <topology evidence="1">Multi-pass membrane protein</topology>
    </subcellularLocation>
</comment>
<organism evidence="2 3">
    <name type="scientific">Pseudomonas anguilliseptica</name>
    <dbReference type="NCBI Taxonomy" id="53406"/>
    <lineage>
        <taxon>Bacteria</taxon>
        <taxon>Pseudomonadati</taxon>
        <taxon>Pseudomonadota</taxon>
        <taxon>Gammaproteobacteria</taxon>
        <taxon>Pseudomonadales</taxon>
        <taxon>Pseudomonadaceae</taxon>
        <taxon>Pseudomonas</taxon>
    </lineage>
</organism>
<dbReference type="OrthoDB" id="9810518at2"/>
<keyword evidence="3" id="KW-1185">Reference proteome</keyword>
<dbReference type="GO" id="GO:0043190">
    <property type="term" value="C:ATP-binding cassette (ABC) transporter complex"/>
    <property type="evidence" value="ECO:0007669"/>
    <property type="project" value="InterPro"/>
</dbReference>